<keyword evidence="2" id="KW-1185">Reference proteome</keyword>
<sequence length="371" mass="37005">AGGAPPLDWSLLLRLAAQGRFGRSLPLDEQVFIVVADSVMKQLDGLKSLPDTRVAVRRFMSEGLEQSGPAGYDFLTVLGAHEGEGLALAPSHGGLLGLAGSRSPWLASRGQAVDVRIVEVALFFQAEVARAYQKGNGNGNGEGAAASGSTANAGSTTPFLPVILLSNDNAQIAAAKSHGLPAFRLSSASDLSSRLAAVEAGGGPLTAGLLRSLLAPQATKALGTTATRSIQDQFDSAVGTLRGVVGALGGIIAPLERVRQLAEEGAAGAGAGAEGGDGGGGGPDAAGGKAAEVLKAAVAAFQEISEVLGASDNDTSDHSSSSINGGLLPGLRAVLAGLEGQLVEWEGVVRSRQAPSRLVQWAALGGGGAGV</sequence>
<evidence type="ECO:0000313" key="2">
    <source>
        <dbReference type="Proteomes" id="UP001054857"/>
    </source>
</evidence>
<organism evidence="1 2">
    <name type="scientific">Astrephomene gubernaculifera</name>
    <dbReference type="NCBI Taxonomy" id="47775"/>
    <lineage>
        <taxon>Eukaryota</taxon>
        <taxon>Viridiplantae</taxon>
        <taxon>Chlorophyta</taxon>
        <taxon>core chlorophytes</taxon>
        <taxon>Chlorophyceae</taxon>
        <taxon>CS clade</taxon>
        <taxon>Chlamydomonadales</taxon>
        <taxon>Astrephomenaceae</taxon>
        <taxon>Astrephomene</taxon>
    </lineage>
</organism>
<dbReference type="EMBL" id="BMAR01000011">
    <property type="protein sequence ID" value="GFR46065.1"/>
    <property type="molecule type" value="Genomic_DNA"/>
</dbReference>
<protein>
    <submittedName>
        <fullName evidence="1">Uncharacterized protein</fullName>
    </submittedName>
</protein>
<feature type="non-terminal residue" evidence="1">
    <location>
        <position position="1"/>
    </location>
</feature>
<accession>A0AAD3DQ87</accession>
<proteinExistence type="predicted"/>
<dbReference type="Proteomes" id="UP001054857">
    <property type="component" value="Unassembled WGS sequence"/>
</dbReference>
<reference evidence="1 2" key="1">
    <citation type="journal article" date="2021" name="Sci. Rep.">
        <title>Genome sequencing of the multicellular alga Astrephomene provides insights into convergent evolution of germ-soma differentiation.</title>
        <authorList>
            <person name="Yamashita S."/>
            <person name="Yamamoto K."/>
            <person name="Matsuzaki R."/>
            <person name="Suzuki S."/>
            <person name="Yamaguchi H."/>
            <person name="Hirooka S."/>
            <person name="Minakuchi Y."/>
            <person name="Miyagishima S."/>
            <person name="Kawachi M."/>
            <person name="Toyoda A."/>
            <person name="Nozaki H."/>
        </authorList>
    </citation>
    <scope>NUCLEOTIDE SEQUENCE [LARGE SCALE GENOMIC DNA]</scope>
    <source>
        <strain evidence="1 2">NIES-4017</strain>
    </source>
</reference>
<dbReference type="AlphaFoldDB" id="A0AAD3DQ87"/>
<comment type="caution">
    <text evidence="1">The sequence shown here is derived from an EMBL/GenBank/DDBJ whole genome shotgun (WGS) entry which is preliminary data.</text>
</comment>
<gene>
    <name evidence="1" type="ORF">Agub_g7535</name>
</gene>
<evidence type="ECO:0000313" key="1">
    <source>
        <dbReference type="EMBL" id="GFR46065.1"/>
    </source>
</evidence>
<name>A0AAD3DQ87_9CHLO</name>